<keyword evidence="1" id="KW-0812">Transmembrane</keyword>
<gene>
    <name evidence="2" type="ORF">A3D59_01315</name>
</gene>
<keyword evidence="1" id="KW-0472">Membrane</keyword>
<reference evidence="2 3" key="1">
    <citation type="journal article" date="2016" name="Nat. Commun.">
        <title>Thousands of microbial genomes shed light on interconnected biogeochemical processes in an aquifer system.</title>
        <authorList>
            <person name="Anantharaman K."/>
            <person name="Brown C.T."/>
            <person name="Hug L.A."/>
            <person name="Sharon I."/>
            <person name="Castelle C.J."/>
            <person name="Probst A.J."/>
            <person name="Thomas B.C."/>
            <person name="Singh A."/>
            <person name="Wilkins M.J."/>
            <person name="Karaoz U."/>
            <person name="Brodie E.L."/>
            <person name="Williams K.H."/>
            <person name="Hubbard S.S."/>
            <person name="Banfield J.F."/>
        </authorList>
    </citation>
    <scope>NUCLEOTIDE SEQUENCE [LARGE SCALE GENOMIC DNA]</scope>
</reference>
<dbReference type="InterPro" id="IPR051790">
    <property type="entry name" value="Cytochrome_c-biogenesis_DsbD"/>
</dbReference>
<evidence type="ECO:0000313" key="2">
    <source>
        <dbReference type="EMBL" id="OHA67386.1"/>
    </source>
</evidence>
<comment type="caution">
    <text evidence="2">The sequence shown here is derived from an EMBL/GenBank/DDBJ whole genome shotgun (WGS) entry which is preliminary data.</text>
</comment>
<keyword evidence="1" id="KW-1133">Transmembrane helix</keyword>
<evidence type="ECO:0000256" key="1">
    <source>
        <dbReference type="SAM" id="Phobius"/>
    </source>
</evidence>
<feature type="transmembrane region" description="Helical" evidence="1">
    <location>
        <begin position="86"/>
        <end position="109"/>
    </location>
</feature>
<sequence>MRCRISNLAIFTAAIILLVGIVFFLKWSSFGSQALWDLSKGGKWLFPLVAVSALIDSINPCAFSILLLTIAFLFNMGRARHQILQIGGVYILGIFLIYLAIGLGILHALHLFNTPHFMAKVGAAILILWGGINIINEFFPAFPIKPRIPRSAHRQMAQLMEKGSLPAAFMLGGLVGLCEFPCTGGPYLMVLGLLHDGATYLKGFGYLILYNLIFVSPLVVILLIASEKQLVEKVQGWRKRETKIMRLGAGFAMMMLGALIFFL</sequence>
<feature type="transmembrane region" description="Helical" evidence="1">
    <location>
        <begin position="165"/>
        <end position="191"/>
    </location>
</feature>
<organism evidence="2 3">
    <name type="scientific">Candidatus Wildermuthbacteria bacterium RIFCSPHIGHO2_02_FULL_47_17</name>
    <dbReference type="NCBI Taxonomy" id="1802452"/>
    <lineage>
        <taxon>Bacteria</taxon>
        <taxon>Candidatus Wildermuthiibacteriota</taxon>
    </lineage>
</organism>
<accession>A0A1G2R3I2</accession>
<feature type="transmembrane region" description="Helical" evidence="1">
    <location>
        <begin position="7"/>
        <end position="25"/>
    </location>
</feature>
<evidence type="ECO:0000313" key="3">
    <source>
        <dbReference type="Proteomes" id="UP000179258"/>
    </source>
</evidence>
<feature type="transmembrane region" description="Helical" evidence="1">
    <location>
        <begin position="203"/>
        <end position="224"/>
    </location>
</feature>
<dbReference type="PANTHER" id="PTHR31272">
    <property type="entry name" value="CYTOCHROME C-TYPE BIOGENESIS PROTEIN HI_1454-RELATED"/>
    <property type="match status" value="1"/>
</dbReference>
<name>A0A1G2R3I2_9BACT</name>
<feature type="transmembrane region" description="Helical" evidence="1">
    <location>
        <begin position="121"/>
        <end position="144"/>
    </location>
</feature>
<dbReference type="PANTHER" id="PTHR31272:SF9">
    <property type="entry name" value="BLL1027 PROTEIN"/>
    <property type="match status" value="1"/>
</dbReference>
<dbReference type="EMBL" id="MHTX01000041">
    <property type="protein sequence ID" value="OHA67386.1"/>
    <property type="molecule type" value="Genomic_DNA"/>
</dbReference>
<proteinExistence type="predicted"/>
<feature type="transmembrane region" description="Helical" evidence="1">
    <location>
        <begin position="45"/>
        <end position="74"/>
    </location>
</feature>
<dbReference type="AlphaFoldDB" id="A0A1G2R3I2"/>
<feature type="transmembrane region" description="Helical" evidence="1">
    <location>
        <begin position="244"/>
        <end position="262"/>
    </location>
</feature>
<protein>
    <submittedName>
        <fullName evidence="2">Uncharacterized protein</fullName>
    </submittedName>
</protein>
<dbReference type="Proteomes" id="UP000179258">
    <property type="component" value="Unassembled WGS sequence"/>
</dbReference>